<evidence type="ECO:0000259" key="11">
    <source>
        <dbReference type="PROSITE" id="PS50089"/>
    </source>
</evidence>
<name>A0AAD8IJ40_9APIA</name>
<dbReference type="AlphaFoldDB" id="A0AAD8IJ40"/>
<dbReference type="InterPro" id="IPR013083">
    <property type="entry name" value="Znf_RING/FYVE/PHD"/>
</dbReference>
<keyword evidence="10" id="KW-1133">Transmembrane helix</keyword>
<dbReference type="EC" id="2.3.2.27" evidence="3"/>
<feature type="transmembrane region" description="Helical" evidence="10">
    <location>
        <begin position="27"/>
        <end position="51"/>
    </location>
</feature>
<evidence type="ECO:0000256" key="7">
    <source>
        <dbReference type="ARBA" id="ARBA00022786"/>
    </source>
</evidence>
<dbReference type="GO" id="GO:0016567">
    <property type="term" value="P:protein ubiquitination"/>
    <property type="evidence" value="ECO:0007669"/>
    <property type="project" value="InterPro"/>
</dbReference>
<dbReference type="Proteomes" id="UP001237642">
    <property type="component" value="Unassembled WGS sequence"/>
</dbReference>
<proteinExistence type="predicted"/>
<dbReference type="InterPro" id="IPR001841">
    <property type="entry name" value="Znf_RING"/>
</dbReference>
<dbReference type="GO" id="GO:0008270">
    <property type="term" value="F:zinc ion binding"/>
    <property type="evidence" value="ECO:0007669"/>
    <property type="project" value="UniProtKB-KW"/>
</dbReference>
<keyword evidence="7" id="KW-0833">Ubl conjugation pathway</keyword>
<sequence>MAFAQSPSASNVTSDIYSAAQQAKHIYWIYMSLIPILFCIILFMLLYMFYLRKQASPFSQRQPTFTRAPSLSSFVIPVLEVSLKEDLKDKLPTIVFDEKLKARDSLCCVCLGEFEMKEELIQVPSCNHIFHSDCICNWLCSSTTCPLCRCSVEVLVDNTELVLPPQPSPAVLLHAATPVQLASS</sequence>
<evidence type="ECO:0000256" key="8">
    <source>
        <dbReference type="ARBA" id="ARBA00022833"/>
    </source>
</evidence>
<keyword evidence="6 9" id="KW-0863">Zinc-finger</keyword>
<dbReference type="SMART" id="SM00184">
    <property type="entry name" value="RING"/>
    <property type="match status" value="1"/>
</dbReference>
<keyword evidence="10" id="KW-0812">Transmembrane</keyword>
<dbReference type="EMBL" id="JAUIZM010000005">
    <property type="protein sequence ID" value="KAK1385513.1"/>
    <property type="molecule type" value="Genomic_DNA"/>
</dbReference>
<evidence type="ECO:0000256" key="4">
    <source>
        <dbReference type="ARBA" id="ARBA00022679"/>
    </source>
</evidence>
<protein>
    <recommendedName>
        <fullName evidence="3">RING-type E3 ubiquitin transferase</fullName>
        <ecNumber evidence="3">2.3.2.27</ecNumber>
    </recommendedName>
</protein>
<dbReference type="PROSITE" id="PS50089">
    <property type="entry name" value="ZF_RING_2"/>
    <property type="match status" value="1"/>
</dbReference>
<dbReference type="InterPro" id="IPR044600">
    <property type="entry name" value="ATL1/ATL16-like"/>
</dbReference>
<evidence type="ECO:0000256" key="3">
    <source>
        <dbReference type="ARBA" id="ARBA00012483"/>
    </source>
</evidence>
<dbReference type="Gene3D" id="3.30.40.10">
    <property type="entry name" value="Zinc/RING finger domain, C3HC4 (zinc finger)"/>
    <property type="match status" value="1"/>
</dbReference>
<gene>
    <name evidence="12" type="ORF">POM88_023248</name>
</gene>
<dbReference type="SUPFAM" id="SSF57850">
    <property type="entry name" value="RING/U-box"/>
    <property type="match status" value="1"/>
</dbReference>
<evidence type="ECO:0000256" key="9">
    <source>
        <dbReference type="PROSITE-ProRule" id="PRU00175"/>
    </source>
</evidence>
<comment type="catalytic activity">
    <reaction evidence="1">
        <text>S-ubiquitinyl-[E2 ubiquitin-conjugating enzyme]-L-cysteine + [acceptor protein]-L-lysine = [E2 ubiquitin-conjugating enzyme]-L-cysteine + N(6)-ubiquitinyl-[acceptor protein]-L-lysine.</text>
        <dbReference type="EC" id="2.3.2.27"/>
    </reaction>
</comment>
<dbReference type="PANTHER" id="PTHR46913">
    <property type="entry name" value="RING-H2 FINGER PROTEIN ATL16"/>
    <property type="match status" value="1"/>
</dbReference>
<evidence type="ECO:0000256" key="5">
    <source>
        <dbReference type="ARBA" id="ARBA00022723"/>
    </source>
</evidence>
<keyword evidence="8" id="KW-0862">Zinc</keyword>
<organism evidence="12 13">
    <name type="scientific">Heracleum sosnowskyi</name>
    <dbReference type="NCBI Taxonomy" id="360622"/>
    <lineage>
        <taxon>Eukaryota</taxon>
        <taxon>Viridiplantae</taxon>
        <taxon>Streptophyta</taxon>
        <taxon>Embryophyta</taxon>
        <taxon>Tracheophyta</taxon>
        <taxon>Spermatophyta</taxon>
        <taxon>Magnoliopsida</taxon>
        <taxon>eudicotyledons</taxon>
        <taxon>Gunneridae</taxon>
        <taxon>Pentapetalae</taxon>
        <taxon>asterids</taxon>
        <taxon>campanulids</taxon>
        <taxon>Apiales</taxon>
        <taxon>Apiaceae</taxon>
        <taxon>Apioideae</taxon>
        <taxon>apioid superclade</taxon>
        <taxon>Tordylieae</taxon>
        <taxon>Tordyliinae</taxon>
        <taxon>Heracleum</taxon>
    </lineage>
</organism>
<dbReference type="GO" id="GO:0061630">
    <property type="term" value="F:ubiquitin protein ligase activity"/>
    <property type="evidence" value="ECO:0007669"/>
    <property type="project" value="UniProtKB-EC"/>
</dbReference>
<dbReference type="Pfam" id="PF13639">
    <property type="entry name" value="zf-RING_2"/>
    <property type="match status" value="1"/>
</dbReference>
<evidence type="ECO:0000256" key="10">
    <source>
        <dbReference type="SAM" id="Phobius"/>
    </source>
</evidence>
<feature type="domain" description="RING-type" evidence="11">
    <location>
        <begin position="107"/>
        <end position="149"/>
    </location>
</feature>
<accession>A0AAD8IJ40</accession>
<comment type="caution">
    <text evidence="12">The sequence shown here is derived from an EMBL/GenBank/DDBJ whole genome shotgun (WGS) entry which is preliminary data.</text>
</comment>
<dbReference type="PANTHER" id="PTHR46913:SF23">
    <property type="entry name" value="E3 UBIQUITIN-PROTEIN LIGASE RHA4A-RELATED"/>
    <property type="match status" value="1"/>
</dbReference>
<keyword evidence="5" id="KW-0479">Metal-binding</keyword>
<keyword evidence="4" id="KW-0808">Transferase</keyword>
<keyword evidence="13" id="KW-1185">Reference proteome</keyword>
<evidence type="ECO:0000256" key="2">
    <source>
        <dbReference type="ARBA" id="ARBA00004906"/>
    </source>
</evidence>
<evidence type="ECO:0000313" key="13">
    <source>
        <dbReference type="Proteomes" id="UP001237642"/>
    </source>
</evidence>
<keyword evidence="10" id="KW-0472">Membrane</keyword>
<reference evidence="12" key="2">
    <citation type="submission" date="2023-05" db="EMBL/GenBank/DDBJ databases">
        <authorList>
            <person name="Schelkunov M.I."/>
        </authorList>
    </citation>
    <scope>NUCLEOTIDE SEQUENCE</scope>
    <source>
        <strain evidence="12">Hsosn_3</strain>
        <tissue evidence="12">Leaf</tissue>
    </source>
</reference>
<evidence type="ECO:0000256" key="6">
    <source>
        <dbReference type="ARBA" id="ARBA00022771"/>
    </source>
</evidence>
<reference evidence="12" key="1">
    <citation type="submission" date="2023-02" db="EMBL/GenBank/DDBJ databases">
        <title>Genome of toxic invasive species Heracleum sosnowskyi carries increased number of genes despite the absence of recent whole-genome duplications.</title>
        <authorList>
            <person name="Schelkunov M."/>
            <person name="Shtratnikova V."/>
            <person name="Makarenko M."/>
            <person name="Klepikova A."/>
            <person name="Omelchenko D."/>
            <person name="Novikova G."/>
            <person name="Obukhova E."/>
            <person name="Bogdanov V."/>
            <person name="Penin A."/>
            <person name="Logacheva M."/>
        </authorList>
    </citation>
    <scope>NUCLEOTIDE SEQUENCE</scope>
    <source>
        <strain evidence="12">Hsosn_3</strain>
        <tissue evidence="12">Leaf</tissue>
    </source>
</reference>
<evidence type="ECO:0000256" key="1">
    <source>
        <dbReference type="ARBA" id="ARBA00000900"/>
    </source>
</evidence>
<evidence type="ECO:0000313" key="12">
    <source>
        <dbReference type="EMBL" id="KAK1385513.1"/>
    </source>
</evidence>
<comment type="pathway">
    <text evidence="2">Protein modification; protein ubiquitination.</text>
</comment>